<feature type="region of interest" description="Disordered" evidence="1">
    <location>
        <begin position="28"/>
        <end position="57"/>
    </location>
</feature>
<dbReference type="EMBL" id="JAKNGE010000044">
    <property type="protein sequence ID" value="MCG4748856.1"/>
    <property type="molecule type" value="Genomic_DNA"/>
</dbReference>
<accession>A0AAW5C5V9</accession>
<reference evidence="3" key="2">
    <citation type="submission" date="2020-02" db="EMBL/GenBank/DDBJ databases">
        <authorList>
            <person name="Littmann E."/>
            <person name="Sorbara M."/>
        </authorList>
    </citation>
    <scope>NUCLEOTIDE SEQUENCE</scope>
    <source>
        <strain evidence="3">MSK.1.17</strain>
    </source>
</reference>
<sequence>MDGGDRLHRIILREYRNNQLLNEASWAQKAVDESRVPQPGPDELDKIMEKIEHGHEK</sequence>
<proteinExistence type="predicted"/>
<organism evidence="2 5">
    <name type="scientific">Enterocloster aldenensis</name>
    <dbReference type="NCBI Taxonomy" id="358742"/>
    <lineage>
        <taxon>Bacteria</taxon>
        <taxon>Bacillati</taxon>
        <taxon>Bacillota</taxon>
        <taxon>Clostridia</taxon>
        <taxon>Lachnospirales</taxon>
        <taxon>Lachnospiraceae</taxon>
        <taxon>Enterocloster</taxon>
    </lineage>
</organism>
<dbReference type="GeneID" id="97205198"/>
<dbReference type="AlphaFoldDB" id="A0AAW5C5V9"/>
<dbReference type="EMBL" id="JAAITT010000042">
    <property type="protein sequence ID" value="NSJ51547.1"/>
    <property type="molecule type" value="Genomic_DNA"/>
</dbReference>
<protein>
    <submittedName>
        <fullName evidence="2">Uncharacterized protein</fullName>
    </submittedName>
</protein>
<reference evidence="2" key="3">
    <citation type="submission" date="2022-01" db="EMBL/GenBank/DDBJ databases">
        <title>Collection of gut derived symbiotic bacterial strains cultured from healthy donors.</title>
        <authorList>
            <person name="Lin H."/>
            <person name="Kohout C."/>
            <person name="Waligurski E."/>
            <person name="Pamer E.G."/>
        </authorList>
    </citation>
    <scope>NUCLEOTIDE SEQUENCE</scope>
    <source>
        <strain evidence="2">DFI.6.55</strain>
    </source>
</reference>
<reference evidence="3 4" key="1">
    <citation type="journal article" date="2020" name="Cell Host Microbe">
        <title>Functional and Genomic Variation between Human-Derived Isolates of Lachnospiraceae Reveals Inter- and Intra-Species Diversity.</title>
        <authorList>
            <person name="Sorbara M.T."/>
            <person name="Littmann E.R."/>
            <person name="Fontana E."/>
            <person name="Moody T.U."/>
            <person name="Kohout C.E."/>
            <person name="Gjonbalaj M."/>
            <person name="Eaton V."/>
            <person name="Seok R."/>
            <person name="Leiner I.M."/>
            <person name="Pamer E.G."/>
        </authorList>
    </citation>
    <scope>NUCLEOTIDE SEQUENCE [LARGE SCALE GENOMIC DNA]</scope>
    <source>
        <strain evidence="3 4">MSK.1.17</strain>
    </source>
</reference>
<evidence type="ECO:0000313" key="4">
    <source>
        <dbReference type="Proteomes" id="UP000669239"/>
    </source>
</evidence>
<keyword evidence="4" id="KW-1185">Reference proteome</keyword>
<evidence type="ECO:0000256" key="1">
    <source>
        <dbReference type="SAM" id="MobiDB-lite"/>
    </source>
</evidence>
<dbReference type="RefSeq" id="WP_165642875.1">
    <property type="nucleotide sequence ID" value="NZ_BAABZL010000001.1"/>
</dbReference>
<gene>
    <name evidence="3" type="ORF">G5B36_22950</name>
    <name evidence="2" type="ORF">L0N08_25910</name>
</gene>
<comment type="caution">
    <text evidence="2">The sequence shown here is derived from an EMBL/GenBank/DDBJ whole genome shotgun (WGS) entry which is preliminary data.</text>
</comment>
<name>A0AAW5C5V9_9FIRM</name>
<evidence type="ECO:0000313" key="3">
    <source>
        <dbReference type="EMBL" id="NSJ51547.1"/>
    </source>
</evidence>
<dbReference type="Proteomes" id="UP000669239">
    <property type="component" value="Unassembled WGS sequence"/>
</dbReference>
<dbReference type="Proteomes" id="UP001299608">
    <property type="component" value="Unassembled WGS sequence"/>
</dbReference>
<evidence type="ECO:0000313" key="5">
    <source>
        <dbReference type="Proteomes" id="UP001299608"/>
    </source>
</evidence>
<evidence type="ECO:0000313" key="2">
    <source>
        <dbReference type="EMBL" id="MCG4748856.1"/>
    </source>
</evidence>
<feature type="compositionally biased region" description="Basic and acidic residues" evidence="1">
    <location>
        <begin position="43"/>
        <end position="57"/>
    </location>
</feature>